<reference evidence="2" key="1">
    <citation type="submission" date="2020-03" db="EMBL/GenBank/DDBJ databases">
        <title>The deep terrestrial virosphere.</title>
        <authorList>
            <person name="Holmfeldt K."/>
            <person name="Nilsson E."/>
            <person name="Simone D."/>
            <person name="Lopez-Fernandez M."/>
            <person name="Wu X."/>
            <person name="de Brujin I."/>
            <person name="Lundin D."/>
            <person name="Andersson A."/>
            <person name="Bertilsson S."/>
            <person name="Dopson M."/>
        </authorList>
    </citation>
    <scope>NUCLEOTIDE SEQUENCE</scope>
    <source>
        <strain evidence="1">MM415A04811</strain>
        <strain evidence="2">MM415B02177</strain>
    </source>
</reference>
<dbReference type="EMBL" id="MT141694">
    <property type="protein sequence ID" value="QJA69308.1"/>
    <property type="molecule type" value="Genomic_DNA"/>
</dbReference>
<dbReference type="EMBL" id="MT142594">
    <property type="protein sequence ID" value="QJA85769.1"/>
    <property type="molecule type" value="Genomic_DNA"/>
</dbReference>
<evidence type="ECO:0000313" key="2">
    <source>
        <dbReference type="EMBL" id="QJA85769.1"/>
    </source>
</evidence>
<dbReference type="AlphaFoldDB" id="A0A6M3KUQ6"/>
<sequence>MSERSGFCDICGKTLPPDEASCDIRNWEPCRKRANQEIERLKAELYLLHPRVLKLARSGKRFIVIGEHEPYFMAAYAMIRDQEMKQGTWSEEDRLEYAAAQLSAKESSDGTQTNASEP</sequence>
<gene>
    <name evidence="1" type="ORF">MM415A04811_0010</name>
    <name evidence="2" type="ORF">MM415B02177_0010</name>
</gene>
<protein>
    <submittedName>
        <fullName evidence="2">Uncharacterized protein</fullName>
    </submittedName>
</protein>
<accession>A0A6M3KUQ6</accession>
<evidence type="ECO:0000313" key="1">
    <source>
        <dbReference type="EMBL" id="QJA69308.1"/>
    </source>
</evidence>
<organism evidence="2">
    <name type="scientific">viral metagenome</name>
    <dbReference type="NCBI Taxonomy" id="1070528"/>
    <lineage>
        <taxon>unclassified sequences</taxon>
        <taxon>metagenomes</taxon>
        <taxon>organismal metagenomes</taxon>
    </lineage>
</organism>
<name>A0A6M3KUQ6_9ZZZZ</name>
<proteinExistence type="predicted"/>